<accession>A0A0R3C1Q0</accession>
<dbReference type="AlphaFoldDB" id="A0A0R3C1Q0"/>
<name>A0A0R3C1Q0_9BRAD</name>
<evidence type="ECO:0000313" key="2">
    <source>
        <dbReference type="Proteomes" id="UP000051380"/>
    </source>
</evidence>
<dbReference type="EMBL" id="LJYF01000032">
    <property type="protein sequence ID" value="KRP91689.1"/>
    <property type="molecule type" value="Genomic_DNA"/>
</dbReference>
<sequence length="163" mass="18108">MHERVKLFEQPARFRSTPPVSLGCQGREEQRMDLHFHHVGMACRKIAAELPELAVVGYSPEGPMFEDPIQQVRIQFVSGGGPRLELIEPIGAQSPVAGILKRGSKFYHLAYEAARFDDAIACFRSEQYLPVSSPAPAVAFDMRRIVFLASATLTLVELIEARA</sequence>
<dbReference type="SUPFAM" id="SSF54593">
    <property type="entry name" value="Glyoxalase/Bleomycin resistance protein/Dihydroxybiphenyl dioxygenase"/>
    <property type="match status" value="1"/>
</dbReference>
<dbReference type="Pfam" id="PF13669">
    <property type="entry name" value="Glyoxalase_4"/>
    <property type="match status" value="1"/>
</dbReference>
<dbReference type="Proteomes" id="UP000051380">
    <property type="component" value="Unassembled WGS sequence"/>
</dbReference>
<dbReference type="Gene3D" id="3.10.180.10">
    <property type="entry name" value="2,3-Dihydroxybiphenyl 1,2-Dioxygenase, domain 1"/>
    <property type="match status" value="1"/>
</dbReference>
<protein>
    <submittedName>
        <fullName evidence="1">Uncharacterized protein</fullName>
    </submittedName>
</protein>
<comment type="caution">
    <text evidence="1">The sequence shown here is derived from an EMBL/GenBank/DDBJ whole genome shotgun (WGS) entry which is preliminary data.</text>
</comment>
<proteinExistence type="predicted"/>
<dbReference type="InterPro" id="IPR029068">
    <property type="entry name" value="Glyas_Bleomycin-R_OHBP_Dase"/>
</dbReference>
<reference evidence="1 2" key="1">
    <citation type="submission" date="2015-09" db="EMBL/GenBank/DDBJ databases">
        <title>Draft Genome Sequence of the Strain BR 3267 (Bradyrhizobium yuanmingense) recommended as inoculant for cowpea in Brazil.</title>
        <authorList>
            <person name="Simoes-Araujo J.L."/>
            <person name="Zilli J.E."/>
        </authorList>
    </citation>
    <scope>NUCLEOTIDE SEQUENCE [LARGE SCALE GENOMIC DNA]</scope>
    <source>
        <strain evidence="1 2">BR3267</strain>
    </source>
</reference>
<dbReference type="OrthoDB" id="9788468at2"/>
<gene>
    <name evidence="1" type="ORF">AOQ72_32280</name>
</gene>
<evidence type="ECO:0000313" key="1">
    <source>
        <dbReference type="EMBL" id="KRP91689.1"/>
    </source>
</evidence>
<organism evidence="1 2">
    <name type="scientific">Bradyrhizobium yuanmingense</name>
    <dbReference type="NCBI Taxonomy" id="108015"/>
    <lineage>
        <taxon>Bacteria</taxon>
        <taxon>Pseudomonadati</taxon>
        <taxon>Pseudomonadota</taxon>
        <taxon>Alphaproteobacteria</taxon>
        <taxon>Hyphomicrobiales</taxon>
        <taxon>Nitrobacteraceae</taxon>
        <taxon>Bradyrhizobium</taxon>
    </lineage>
</organism>